<accession>A0A5E4ZCQ0</accession>
<gene>
    <name evidence="2" type="ORF">PTE30175_05385</name>
</gene>
<evidence type="ECO:0000313" key="3">
    <source>
        <dbReference type="Proteomes" id="UP000414233"/>
    </source>
</evidence>
<dbReference type="EMBL" id="CABPRZ010000040">
    <property type="protein sequence ID" value="VVE59151.1"/>
    <property type="molecule type" value="Genomic_DNA"/>
</dbReference>
<dbReference type="Pfam" id="PF01052">
    <property type="entry name" value="FliMN_C"/>
    <property type="match status" value="1"/>
</dbReference>
<dbReference type="InterPro" id="IPR001543">
    <property type="entry name" value="FliN-like_C"/>
</dbReference>
<dbReference type="Gene3D" id="2.30.330.10">
    <property type="entry name" value="SpoA-like"/>
    <property type="match status" value="1"/>
</dbReference>
<reference evidence="2 3" key="1">
    <citation type="submission" date="2019-08" db="EMBL/GenBank/DDBJ databases">
        <authorList>
            <person name="Peeters C."/>
        </authorList>
    </citation>
    <scope>NUCLEOTIDE SEQUENCE [LARGE SCALE GENOMIC DNA]</scope>
    <source>
        <strain evidence="2 3">LMG 30175</strain>
    </source>
</reference>
<dbReference type="InterPro" id="IPR036429">
    <property type="entry name" value="SpoA-like_sf"/>
</dbReference>
<dbReference type="RefSeq" id="WP_150700107.1">
    <property type="nucleotide sequence ID" value="NZ_CABPRZ010000040.1"/>
</dbReference>
<proteinExistence type="predicted"/>
<feature type="domain" description="Flagellar motor switch protein FliN-like C-terminal" evidence="1">
    <location>
        <begin position="268"/>
        <end position="334"/>
    </location>
</feature>
<dbReference type="OrthoDB" id="8596370at2"/>
<keyword evidence="3" id="KW-1185">Reference proteome</keyword>
<name>A0A5E4ZCQ0_9BURK</name>
<sequence>MQTPRHTIGDTIAQSGDDETAWLADAGETPCAVHPLVWLVADRLGLGCTVAGGDAELRAGYGRGGGEGVRIDARWRDAPAAFWCDAAAWTEWISPVLPVTDAASVPEALRSTLAAWTLAAPASLCDGTCLPHWPQGVHFDAADMPVETRITFTLTWQGRRLTLHFLEADASGLRECIDSMTPASGASFVPRLTCALAAGWSWLTPGQCDAVSIGQGVLLDEAADIAGGQCWCVYGRRAALIQMQDVPGGISTDVLAVADAGSSPHGGTAVRIVATLAHVRMALPDVAAWTPGMPLEIPAVPAQLVTLWRDGAPWAIGRLAAFDDRLAVRVENFVRSEVLA</sequence>
<evidence type="ECO:0000313" key="2">
    <source>
        <dbReference type="EMBL" id="VVE59151.1"/>
    </source>
</evidence>
<organism evidence="2 3">
    <name type="scientific">Pandoraea terrae</name>
    <dbReference type="NCBI Taxonomy" id="1537710"/>
    <lineage>
        <taxon>Bacteria</taxon>
        <taxon>Pseudomonadati</taxon>
        <taxon>Pseudomonadota</taxon>
        <taxon>Betaproteobacteria</taxon>
        <taxon>Burkholderiales</taxon>
        <taxon>Burkholderiaceae</taxon>
        <taxon>Pandoraea</taxon>
    </lineage>
</organism>
<dbReference type="AlphaFoldDB" id="A0A5E4ZCQ0"/>
<protein>
    <submittedName>
        <fullName evidence="2">Translocation protein in type III secretion</fullName>
    </submittedName>
</protein>
<dbReference type="Proteomes" id="UP000414233">
    <property type="component" value="Unassembled WGS sequence"/>
</dbReference>
<dbReference type="SUPFAM" id="SSF101801">
    <property type="entry name" value="Surface presentation of antigens (SPOA)"/>
    <property type="match status" value="1"/>
</dbReference>
<evidence type="ECO:0000259" key="1">
    <source>
        <dbReference type="Pfam" id="PF01052"/>
    </source>
</evidence>